<dbReference type="AlphaFoldDB" id="A0A3R7H677"/>
<accession>A0A3R7H677</accession>
<reference evidence="1 2" key="2">
    <citation type="journal article" date="2021" name="Genomics">
        <title>High-quality reference genome for Clonorchis sinensis.</title>
        <authorList>
            <person name="Young N.D."/>
            <person name="Stroehlein A.J."/>
            <person name="Kinkar L."/>
            <person name="Wang T."/>
            <person name="Sohn W.M."/>
            <person name="Chang B.C.H."/>
            <person name="Kaur P."/>
            <person name="Weisz D."/>
            <person name="Dudchenko O."/>
            <person name="Aiden E.L."/>
            <person name="Korhonen P.K."/>
            <person name="Gasser R.B."/>
        </authorList>
    </citation>
    <scope>NUCLEOTIDE SEQUENCE [LARGE SCALE GENOMIC DNA]</scope>
    <source>
        <strain evidence="1">Cs-k2</strain>
    </source>
</reference>
<evidence type="ECO:0000313" key="1">
    <source>
        <dbReference type="EMBL" id="KAG5442730.1"/>
    </source>
</evidence>
<keyword evidence="2" id="KW-1185">Reference proteome</keyword>
<dbReference type="Proteomes" id="UP000286415">
    <property type="component" value="Unassembled WGS sequence"/>
</dbReference>
<evidence type="ECO:0000313" key="2">
    <source>
        <dbReference type="Proteomes" id="UP000286415"/>
    </source>
</evidence>
<organism evidence="1 2">
    <name type="scientific">Clonorchis sinensis</name>
    <name type="common">Chinese liver fluke</name>
    <dbReference type="NCBI Taxonomy" id="79923"/>
    <lineage>
        <taxon>Eukaryota</taxon>
        <taxon>Metazoa</taxon>
        <taxon>Spiralia</taxon>
        <taxon>Lophotrochozoa</taxon>
        <taxon>Platyhelminthes</taxon>
        <taxon>Trematoda</taxon>
        <taxon>Digenea</taxon>
        <taxon>Opisthorchiida</taxon>
        <taxon>Opisthorchiata</taxon>
        <taxon>Opisthorchiidae</taxon>
        <taxon>Clonorchis</taxon>
    </lineage>
</organism>
<name>A0A3R7H677_CLOSI</name>
<dbReference type="InParanoid" id="A0A3R7H677"/>
<proteinExistence type="predicted"/>
<gene>
    <name evidence="1" type="ORF">CSKR_108038</name>
</gene>
<reference evidence="1 2" key="1">
    <citation type="journal article" date="2018" name="Biotechnol. Adv.">
        <title>Improved genomic resources and new bioinformatic workflow for the carcinogenic parasite Clonorchis sinensis: Biotechnological implications.</title>
        <authorList>
            <person name="Wang D."/>
            <person name="Korhonen P.K."/>
            <person name="Gasser R.B."/>
            <person name="Young N.D."/>
        </authorList>
    </citation>
    <scope>NUCLEOTIDE SEQUENCE [LARGE SCALE GENOMIC DNA]</scope>
    <source>
        <strain evidence="1">Cs-k2</strain>
    </source>
</reference>
<dbReference type="EMBL" id="NIRI02000056">
    <property type="protein sequence ID" value="KAG5442730.1"/>
    <property type="molecule type" value="Genomic_DNA"/>
</dbReference>
<comment type="caution">
    <text evidence="1">The sequence shown here is derived from an EMBL/GenBank/DDBJ whole genome shotgun (WGS) entry which is preliminary data.</text>
</comment>
<sequence>MTSHTLQCLHQAELKSGGPSPGKRVASTNPRSFVISLIPSARSTVAHLSAFATLNWVRKNVRCLAHNVSTCTTHGLTNAASGVGHTSLWKSPLHNQKLAF</sequence>
<protein>
    <submittedName>
        <fullName evidence="1">Uncharacterized protein</fullName>
    </submittedName>
</protein>